<evidence type="ECO:0000313" key="3">
    <source>
        <dbReference type="EMBL" id="GHP02247.1"/>
    </source>
</evidence>
<evidence type="ECO:0000256" key="1">
    <source>
        <dbReference type="SAM" id="MobiDB-lite"/>
    </source>
</evidence>
<evidence type="ECO:0000313" key="4">
    <source>
        <dbReference type="Proteomes" id="UP000660262"/>
    </source>
</evidence>
<gene>
    <name evidence="3" type="ORF">PPROV_000100400</name>
</gene>
<dbReference type="PANTHER" id="PTHR21727:SF0">
    <property type="entry name" value="MRNA (2'-O-METHYLADENOSINE-N(6)-)-METHYLTRANSFERASE"/>
    <property type="match status" value="1"/>
</dbReference>
<organism evidence="3 4">
    <name type="scientific">Pycnococcus provasolii</name>
    <dbReference type="NCBI Taxonomy" id="41880"/>
    <lineage>
        <taxon>Eukaryota</taxon>
        <taxon>Viridiplantae</taxon>
        <taxon>Chlorophyta</taxon>
        <taxon>Pseudoscourfieldiophyceae</taxon>
        <taxon>Pseudoscourfieldiales</taxon>
        <taxon>Pycnococcaceae</taxon>
        <taxon>Pycnococcus</taxon>
    </lineage>
</organism>
<dbReference type="Pfam" id="PF12237">
    <property type="entry name" value="PCIF1_WW"/>
    <property type="match status" value="2"/>
</dbReference>
<dbReference type="InterPro" id="IPR022035">
    <property type="entry name" value="PCIF1_WW"/>
</dbReference>
<comment type="caution">
    <text evidence="3">The sequence shown here is derived from an EMBL/GenBank/DDBJ whole genome shotgun (WGS) entry which is preliminary data.</text>
</comment>
<dbReference type="EMBL" id="BNJQ01000003">
    <property type="protein sequence ID" value="GHP02247.1"/>
    <property type="molecule type" value="Genomic_DNA"/>
</dbReference>
<feature type="compositionally biased region" description="Acidic residues" evidence="1">
    <location>
        <begin position="228"/>
        <end position="238"/>
    </location>
</feature>
<name>A0A830HB03_9CHLO</name>
<dbReference type="AlphaFoldDB" id="A0A830HB03"/>
<dbReference type="GO" id="GO:0099122">
    <property type="term" value="F:RNA polymerase II C-terminal domain binding"/>
    <property type="evidence" value="ECO:0007669"/>
    <property type="project" value="InterPro"/>
</dbReference>
<reference evidence="3" key="1">
    <citation type="submission" date="2020-10" db="EMBL/GenBank/DDBJ databases">
        <title>Unveiling of a novel bifunctional photoreceptor, Dualchrome1, isolated from a cosmopolitan green alga.</title>
        <authorList>
            <person name="Suzuki S."/>
            <person name="Kawachi M."/>
        </authorList>
    </citation>
    <scope>NUCLEOTIDE SEQUENCE</scope>
    <source>
        <strain evidence="3">NIES 2893</strain>
    </source>
</reference>
<dbReference type="OrthoDB" id="567664at2759"/>
<feature type="region of interest" description="Disordered" evidence="1">
    <location>
        <begin position="218"/>
        <end position="238"/>
    </location>
</feature>
<feature type="region of interest" description="Disordered" evidence="1">
    <location>
        <begin position="1"/>
        <end position="64"/>
    </location>
</feature>
<feature type="compositionally biased region" description="Low complexity" evidence="1">
    <location>
        <begin position="51"/>
        <end position="60"/>
    </location>
</feature>
<evidence type="ECO:0000259" key="2">
    <source>
        <dbReference type="Pfam" id="PF12237"/>
    </source>
</evidence>
<dbReference type="PANTHER" id="PTHR21727">
    <property type="entry name" value="PHOSPHORYLATED CTD INTERACTING FACTOR 1"/>
    <property type="match status" value="1"/>
</dbReference>
<protein>
    <recommendedName>
        <fullName evidence="2">PCIF1 WW domain-containing protein</fullName>
    </recommendedName>
</protein>
<accession>A0A830HB03</accession>
<feature type="domain" description="PCIF1 WW" evidence="2">
    <location>
        <begin position="352"/>
        <end position="454"/>
    </location>
</feature>
<dbReference type="GO" id="GO:0016422">
    <property type="term" value="F:mRNA (2'-O-methyladenosine-N6-)-methyltransferase activity"/>
    <property type="evidence" value="ECO:0007669"/>
    <property type="project" value="InterPro"/>
</dbReference>
<proteinExistence type="predicted"/>
<feature type="domain" description="PCIF1 WW" evidence="2">
    <location>
        <begin position="486"/>
        <end position="562"/>
    </location>
</feature>
<sequence length="608" mass="66392">MSGDSNNNNEDDNDVVSALLMRMRKRKGLERKVQKSGTDLGSTAGSGSGSGSAHSFPSSAKANVGLGGSIGAASGARAAARSSKQGGASAPQSPVEIDLWITHAAATGWHIQKQEDTRPKAIKQYVRAMIQTQTNAEDDNHAREYHNAQPAACYTEAMRHRAMASLSATFKQLTENVFKGRRWVSHFEEWLWAMRAKQSGKYDDPVLPTLVTTTTKITKQAGRGGGGVDDDDDDDDDDVALAHKAKRFKATGSRAPPSAAGWHDPALRRKLVATGADERTAAKILKKLALAANKQRESVRASTNAFVASRGGGDAPVKMESFTVGEGSRERKKCKLTCSGVALEVHEGHLHKLRLLWAISHANEDGELQFDESVFRRDAFCILCRYAAMQGGGQTAGGGFQAALYPQAFCVLKERFGVFCECFASPLNCHFPCFASACQDVDRAFGSLGSFFDGFSKLVMGPWMDAQRRAVVKKRADGGGVIRVPHSFECNPPFEEAMVRAMADQLERLLRAYEASRLVLQFFVFIPAWGEEKSDAWSRLNGSAFLSKNITVPAVLHGYTEGSQHTKHHQRAVASHDTSIFMLQTNRAREMYVVDELTEELLTAMRPK</sequence>
<dbReference type="Proteomes" id="UP000660262">
    <property type="component" value="Unassembled WGS sequence"/>
</dbReference>
<dbReference type="InterPro" id="IPR039881">
    <property type="entry name" value="PCIF1-like"/>
</dbReference>
<keyword evidence="4" id="KW-1185">Reference proteome</keyword>